<dbReference type="GO" id="GO:1990604">
    <property type="term" value="C:IRE1-TRAF2-ASK1 complex"/>
    <property type="evidence" value="ECO:0007669"/>
    <property type="project" value="TreeGrafter"/>
</dbReference>
<comment type="caution">
    <text evidence="24">The sequence shown here is derived from an EMBL/GenBank/DDBJ whole genome shotgun (WGS) entry which is preliminary data.</text>
</comment>
<dbReference type="Proteomes" id="UP000265703">
    <property type="component" value="Unassembled WGS sequence"/>
</dbReference>
<dbReference type="SMART" id="SM00220">
    <property type="entry name" value="S_TKc"/>
    <property type="match status" value="1"/>
</dbReference>
<dbReference type="PROSITE" id="PS51392">
    <property type="entry name" value="KEN"/>
    <property type="match status" value="1"/>
</dbReference>
<keyword evidence="15 21" id="KW-0472">Membrane</keyword>
<dbReference type="PROSITE" id="PS00108">
    <property type="entry name" value="PROTEIN_KINASE_ST"/>
    <property type="match status" value="1"/>
</dbReference>
<dbReference type="PROSITE" id="PS50011">
    <property type="entry name" value="PROTEIN_KINASE_DOM"/>
    <property type="match status" value="1"/>
</dbReference>
<evidence type="ECO:0000259" key="23">
    <source>
        <dbReference type="PROSITE" id="PS51392"/>
    </source>
</evidence>
<dbReference type="Gene3D" id="3.30.200.20">
    <property type="entry name" value="Phosphorylase Kinase, domain 1"/>
    <property type="match status" value="1"/>
</dbReference>
<evidence type="ECO:0000256" key="10">
    <source>
        <dbReference type="ARBA" id="ARBA00022777"/>
    </source>
</evidence>
<evidence type="ECO:0000256" key="7">
    <source>
        <dbReference type="ARBA" id="ARBA00022723"/>
    </source>
</evidence>
<evidence type="ECO:0000256" key="21">
    <source>
        <dbReference type="SAM" id="Phobius"/>
    </source>
</evidence>
<dbReference type="Gene3D" id="2.130.10.10">
    <property type="entry name" value="YVTN repeat-like/Quinoprotein amine dehydrogenase"/>
    <property type="match status" value="1"/>
</dbReference>
<evidence type="ECO:0000256" key="6">
    <source>
        <dbReference type="ARBA" id="ARBA00022692"/>
    </source>
</evidence>
<evidence type="ECO:0000313" key="24">
    <source>
        <dbReference type="EMBL" id="RIA84546.1"/>
    </source>
</evidence>
<dbReference type="FunFam" id="1.10.510.10:FF:000572">
    <property type="entry name" value="Serine/threonine-protein kinase/endoribonuclease IRE1"/>
    <property type="match status" value="1"/>
</dbReference>
<dbReference type="AlphaFoldDB" id="A0A397SIT3"/>
<proteinExistence type="predicted"/>
<keyword evidence="7" id="KW-0479">Metal-binding</keyword>
<feature type="compositionally biased region" description="Basic and acidic residues" evidence="20">
    <location>
        <begin position="117"/>
        <end position="134"/>
    </location>
</feature>
<dbReference type="GO" id="GO:0070059">
    <property type="term" value="P:intrinsic apoptotic signaling pathway in response to endoplasmic reticulum stress"/>
    <property type="evidence" value="ECO:0007669"/>
    <property type="project" value="TreeGrafter"/>
</dbReference>
<gene>
    <name evidence="24" type="ORF">C1645_783874</name>
</gene>
<evidence type="ECO:0000256" key="4">
    <source>
        <dbReference type="ARBA" id="ARBA00022527"/>
    </source>
</evidence>
<evidence type="ECO:0000256" key="2">
    <source>
        <dbReference type="ARBA" id="ARBA00004479"/>
    </source>
</evidence>
<keyword evidence="8" id="KW-0732">Signal</keyword>
<feature type="compositionally biased region" description="Low complexity" evidence="20">
    <location>
        <begin position="535"/>
        <end position="546"/>
    </location>
</feature>
<dbReference type="GO" id="GO:0006397">
    <property type="term" value="P:mRNA processing"/>
    <property type="evidence" value="ECO:0007669"/>
    <property type="project" value="InterPro"/>
</dbReference>
<dbReference type="PANTHER" id="PTHR13954">
    <property type="entry name" value="IRE1-RELATED"/>
    <property type="match status" value="1"/>
</dbReference>
<dbReference type="InterPro" id="IPR000719">
    <property type="entry name" value="Prot_kinase_dom"/>
</dbReference>
<dbReference type="InterPro" id="IPR015943">
    <property type="entry name" value="WD40/YVTN_repeat-like_dom_sf"/>
</dbReference>
<dbReference type="SUPFAM" id="SSF50998">
    <property type="entry name" value="Quinoprotein alcohol dehydrogenase-like"/>
    <property type="match status" value="1"/>
</dbReference>
<dbReference type="Gene3D" id="1.10.510.10">
    <property type="entry name" value="Transferase(Phosphotransferase) domain 1"/>
    <property type="match status" value="1"/>
</dbReference>
<feature type="domain" description="KEN" evidence="23">
    <location>
        <begin position="956"/>
        <end position="1089"/>
    </location>
</feature>
<evidence type="ECO:0000256" key="1">
    <source>
        <dbReference type="ARBA" id="ARBA00001946"/>
    </source>
</evidence>
<dbReference type="GO" id="GO:0004674">
    <property type="term" value="F:protein serine/threonine kinase activity"/>
    <property type="evidence" value="ECO:0007669"/>
    <property type="project" value="UniProtKB-KW"/>
</dbReference>
<dbReference type="PANTHER" id="PTHR13954:SF6">
    <property type="entry name" value="NON-SPECIFIC SERINE_THREONINE PROTEIN KINASE"/>
    <property type="match status" value="1"/>
</dbReference>
<evidence type="ECO:0000256" key="19">
    <source>
        <dbReference type="ARBA" id="ARBA00048977"/>
    </source>
</evidence>
<feature type="compositionally biased region" description="Basic and acidic residues" evidence="20">
    <location>
        <begin position="148"/>
        <end position="161"/>
    </location>
</feature>
<keyword evidence="4" id="KW-0723">Serine/threonine-protein kinase</keyword>
<dbReference type="Pfam" id="PF06479">
    <property type="entry name" value="Ribonuc_2-5A"/>
    <property type="match status" value="1"/>
</dbReference>
<keyword evidence="13" id="KW-0460">Magnesium</keyword>
<evidence type="ECO:0000256" key="15">
    <source>
        <dbReference type="ARBA" id="ARBA00023136"/>
    </source>
</evidence>
<feature type="domain" description="Protein kinase" evidence="22">
    <location>
        <begin position="636"/>
        <end position="953"/>
    </location>
</feature>
<comment type="subcellular location">
    <subcellularLocation>
        <location evidence="2">Membrane</location>
        <topology evidence="2">Single-pass type I membrane protein</topology>
    </subcellularLocation>
</comment>
<dbReference type="InterPro" id="IPR045133">
    <property type="entry name" value="IRE1/2-like"/>
</dbReference>
<dbReference type="GO" id="GO:0046872">
    <property type="term" value="F:metal ion binding"/>
    <property type="evidence" value="ECO:0007669"/>
    <property type="project" value="UniProtKB-KW"/>
</dbReference>
<dbReference type="InterPro" id="IPR018391">
    <property type="entry name" value="PQQ_b-propeller_rpt"/>
</dbReference>
<dbReference type="GO" id="GO:0031505">
    <property type="term" value="P:fungal-type cell wall organization"/>
    <property type="evidence" value="ECO:0007669"/>
    <property type="project" value="UniProtKB-ARBA"/>
</dbReference>
<feature type="region of interest" description="Disordered" evidence="20">
    <location>
        <begin position="530"/>
        <end position="566"/>
    </location>
</feature>
<dbReference type="SMART" id="SM00580">
    <property type="entry name" value="PUG"/>
    <property type="match status" value="1"/>
</dbReference>
<feature type="transmembrane region" description="Helical" evidence="21">
    <location>
        <begin position="12"/>
        <end position="30"/>
    </location>
</feature>
<keyword evidence="5" id="KW-0808">Transferase</keyword>
<dbReference type="GO" id="GO:0005524">
    <property type="term" value="F:ATP binding"/>
    <property type="evidence" value="ECO:0007669"/>
    <property type="project" value="UniProtKB-KW"/>
</dbReference>
<dbReference type="GO" id="GO:0004521">
    <property type="term" value="F:RNA endonuclease activity"/>
    <property type="evidence" value="ECO:0007669"/>
    <property type="project" value="InterPro"/>
</dbReference>
<organism evidence="24 25">
    <name type="scientific">Glomus cerebriforme</name>
    <dbReference type="NCBI Taxonomy" id="658196"/>
    <lineage>
        <taxon>Eukaryota</taxon>
        <taxon>Fungi</taxon>
        <taxon>Fungi incertae sedis</taxon>
        <taxon>Mucoromycota</taxon>
        <taxon>Glomeromycotina</taxon>
        <taxon>Glomeromycetes</taxon>
        <taxon>Glomerales</taxon>
        <taxon>Glomeraceae</taxon>
        <taxon>Glomus</taxon>
    </lineage>
</organism>
<dbReference type="EC" id="2.7.11.1" evidence="3"/>
<comment type="catalytic activity">
    <reaction evidence="19">
        <text>L-seryl-[protein] + ATP = O-phospho-L-seryl-[protein] + ADP + H(+)</text>
        <dbReference type="Rhea" id="RHEA:17989"/>
        <dbReference type="Rhea" id="RHEA-COMP:9863"/>
        <dbReference type="Rhea" id="RHEA-COMP:11604"/>
        <dbReference type="ChEBI" id="CHEBI:15378"/>
        <dbReference type="ChEBI" id="CHEBI:29999"/>
        <dbReference type="ChEBI" id="CHEBI:30616"/>
        <dbReference type="ChEBI" id="CHEBI:83421"/>
        <dbReference type="ChEBI" id="CHEBI:456216"/>
        <dbReference type="EC" id="2.7.11.1"/>
    </reaction>
    <physiologicalReaction direction="left-to-right" evidence="19">
        <dbReference type="Rhea" id="RHEA:17990"/>
    </physiologicalReaction>
</comment>
<dbReference type="SMART" id="SM00564">
    <property type="entry name" value="PQQ"/>
    <property type="match status" value="2"/>
</dbReference>
<dbReference type="InterPro" id="IPR011047">
    <property type="entry name" value="Quinoprotein_ADH-like_sf"/>
</dbReference>
<keyword evidence="14 21" id="KW-1133">Transmembrane helix</keyword>
<dbReference type="EMBL" id="QKYT01000485">
    <property type="protein sequence ID" value="RIA84546.1"/>
    <property type="molecule type" value="Genomic_DNA"/>
</dbReference>
<keyword evidence="6 21" id="KW-0812">Transmembrane</keyword>
<keyword evidence="12" id="KW-0067">ATP-binding</keyword>
<evidence type="ECO:0000256" key="18">
    <source>
        <dbReference type="ARBA" id="ARBA00048659"/>
    </source>
</evidence>
<dbReference type="GO" id="GO:0036498">
    <property type="term" value="P:IRE1-mediated unfolded protein response"/>
    <property type="evidence" value="ECO:0007669"/>
    <property type="project" value="TreeGrafter"/>
</dbReference>
<reference evidence="24 25" key="1">
    <citation type="submission" date="2018-06" db="EMBL/GenBank/DDBJ databases">
        <title>Comparative genomics reveals the genomic features of Rhizophagus irregularis, R. cerebriforme, R. diaphanum and Gigaspora rosea, and their symbiotic lifestyle signature.</title>
        <authorList>
            <person name="Morin E."/>
            <person name="San Clemente H."/>
            <person name="Chen E.C.H."/>
            <person name="De La Providencia I."/>
            <person name="Hainaut M."/>
            <person name="Kuo A."/>
            <person name="Kohler A."/>
            <person name="Murat C."/>
            <person name="Tang N."/>
            <person name="Roy S."/>
            <person name="Loubradou J."/>
            <person name="Henrissat B."/>
            <person name="Grigoriev I.V."/>
            <person name="Corradi N."/>
            <person name="Roux C."/>
            <person name="Martin F.M."/>
        </authorList>
    </citation>
    <scope>NUCLEOTIDE SEQUENCE [LARGE SCALE GENOMIC DNA]</scope>
    <source>
        <strain evidence="24 25">DAOM 227022</strain>
    </source>
</reference>
<evidence type="ECO:0000256" key="3">
    <source>
        <dbReference type="ARBA" id="ARBA00012513"/>
    </source>
</evidence>
<keyword evidence="25" id="KW-1185">Reference proteome</keyword>
<evidence type="ECO:0000256" key="12">
    <source>
        <dbReference type="ARBA" id="ARBA00022840"/>
    </source>
</evidence>
<feature type="region of interest" description="Disordered" evidence="20">
    <location>
        <begin position="115"/>
        <end position="169"/>
    </location>
</feature>
<dbReference type="InterPro" id="IPR010513">
    <property type="entry name" value="KEN_dom"/>
</dbReference>
<keyword evidence="16" id="KW-0325">Glycoprotein</keyword>
<evidence type="ECO:0000256" key="14">
    <source>
        <dbReference type="ARBA" id="ARBA00022989"/>
    </source>
</evidence>
<comment type="catalytic activity">
    <reaction evidence="18">
        <text>L-threonyl-[protein] + ATP = O-phospho-L-threonyl-[protein] + ADP + H(+)</text>
        <dbReference type="Rhea" id="RHEA:46608"/>
        <dbReference type="Rhea" id="RHEA-COMP:11060"/>
        <dbReference type="Rhea" id="RHEA-COMP:11605"/>
        <dbReference type="ChEBI" id="CHEBI:15378"/>
        <dbReference type="ChEBI" id="CHEBI:30013"/>
        <dbReference type="ChEBI" id="CHEBI:30616"/>
        <dbReference type="ChEBI" id="CHEBI:61977"/>
        <dbReference type="ChEBI" id="CHEBI:456216"/>
        <dbReference type="EC" id="2.7.11.1"/>
    </reaction>
    <physiologicalReaction direction="left-to-right" evidence="18">
        <dbReference type="Rhea" id="RHEA:46609"/>
    </physiologicalReaction>
</comment>
<protein>
    <recommendedName>
        <fullName evidence="3">non-specific serine/threonine protein kinase</fullName>
        <ecNumber evidence="3">2.7.11.1</ecNumber>
    </recommendedName>
</protein>
<evidence type="ECO:0000256" key="8">
    <source>
        <dbReference type="ARBA" id="ARBA00022729"/>
    </source>
</evidence>
<keyword evidence="11" id="KW-0378">Hydrolase</keyword>
<keyword evidence="10" id="KW-0418">Kinase</keyword>
<name>A0A397SIT3_9GLOM</name>
<dbReference type="Pfam" id="PF00069">
    <property type="entry name" value="Pkinase"/>
    <property type="match status" value="1"/>
</dbReference>
<accession>A0A397SIT3</accession>
<dbReference type="FunFam" id="1.20.1440.180:FF:000002">
    <property type="entry name" value="Serine/threonine-protein kinase/endoribonuclease IRE1"/>
    <property type="match status" value="1"/>
</dbReference>
<evidence type="ECO:0000256" key="13">
    <source>
        <dbReference type="ARBA" id="ARBA00022842"/>
    </source>
</evidence>
<dbReference type="GO" id="GO:0016787">
    <property type="term" value="F:hydrolase activity"/>
    <property type="evidence" value="ECO:0007669"/>
    <property type="project" value="UniProtKB-KW"/>
</dbReference>
<evidence type="ECO:0000259" key="22">
    <source>
        <dbReference type="PROSITE" id="PS50011"/>
    </source>
</evidence>
<dbReference type="GO" id="GO:0051082">
    <property type="term" value="F:unfolded protein binding"/>
    <property type="evidence" value="ECO:0007669"/>
    <property type="project" value="TreeGrafter"/>
</dbReference>
<dbReference type="SUPFAM" id="SSF56112">
    <property type="entry name" value="Protein kinase-like (PK-like)"/>
    <property type="match status" value="1"/>
</dbReference>
<evidence type="ECO:0000256" key="16">
    <source>
        <dbReference type="ARBA" id="ARBA00023180"/>
    </source>
</evidence>
<feature type="region of interest" description="Disordered" evidence="20">
    <location>
        <begin position="822"/>
        <end position="841"/>
    </location>
</feature>
<evidence type="ECO:0000256" key="20">
    <source>
        <dbReference type="SAM" id="MobiDB-lite"/>
    </source>
</evidence>
<sequence>MRLRRFAFTPVRSILLWALIICFFIIFPYAKSRLDSLDSKELIQLRPPFYKRLVGVNALPPKLNLSPINLVLISTLDGSLHGVDRYTGQVLWSLEGAADGSLIRTYTRSPKLQNVTRNKEENTDIMNEKEKDVNIDMNSQKQDQNYSGDRHDDSQLTKLKDDVEDEDDSDREITYIIEPTNDGILYLFSPKTGLQKFPYTVKQLVMTSPFRSADGKIFIVGSKSTKFFAIDPASGKILQFFSSDGEENECPSMGSLPRDAIFMGINVYKISIFERGVMKWNTTYTEYVPHSFDANIEHLHKTSPDGLYIASTHNGEVVSTESSSGQHAWYHKFSSPAVNVFDVLASKDLPSGLHIVRQPRPSVKYHEHLKTLHPSPQLAAYIGDIDGTLFAMSVENYPLAQFIPDSILFDYYNKRISGDKESQENSARCRPGSSIFPACLIGKHNLVIGEQRPGIEGPRVEKNFRPSGNSILEPEARSIAQISISWSLFLFVVACFVYWNRVQKNGNRPFFEKSLRSFLDFKTQQAVSNNDTSMNNGIKGNFNAKNNNKKEIGKKKKKNAKNPTVNTKKVELKDEEKGKISFSKVQFPKEVLQKTEEPVEIPVINSSPAINVVTSPEQNNNVIVNSNGEIKLNSLVVSDTILGYGSHGTIVYKGTFEGRDVAVKRLLLDFYDIAHHEVSLLQESDDHPNVIRYYCKEQCDRFLYIALELCPASLYDLVERGSTFQHADLLTTLHPSKILYQIVAGLHHLHSMKIVHRDIKPQNILIAPSKHKKITKKDGVIQQTSSVRVLISDFGLCKKLEGDSSSFHNTTNNAGGTIGWRAPELLSPSVPPSPDGNNNIESVWTSVDRLNDNSFTSSSTGSEYDNGQPRRVTKAIDIFSAGCLFYYVLTGGDHPFGDRYSREINILKGVYELSKLDGMGEEGIEAKDLIMRMIERDPKKRPKAEIVMLHPYFWSSSKRLGFLQDASDRFEIEERDPPSPLLQRLEQGAVDIIGPDWYKRIDRVLVENLGKYRKYDGSRVRDLLRALRNKKHHYQDLPDHVKRSLGEIPDGFLFYFTSRFPQLMLHVYYVISESETLKDESMFRHYFELPGEI</sequence>
<dbReference type="CDD" id="cd10422">
    <property type="entry name" value="RNase_Ire1"/>
    <property type="match status" value="1"/>
</dbReference>
<comment type="cofactor">
    <cofactor evidence="1">
        <name>Mg(2+)</name>
        <dbReference type="ChEBI" id="CHEBI:18420"/>
    </cofactor>
</comment>
<dbReference type="FunFam" id="3.30.200.20:FF:000443">
    <property type="entry name" value="Serine/threonine-protein kinase/endoribonuclease IRE1"/>
    <property type="match status" value="1"/>
</dbReference>
<dbReference type="InterPro" id="IPR011009">
    <property type="entry name" value="Kinase-like_dom_sf"/>
</dbReference>
<dbReference type="InterPro" id="IPR008271">
    <property type="entry name" value="Ser/Thr_kinase_AS"/>
</dbReference>
<dbReference type="OrthoDB" id="63989at2759"/>
<keyword evidence="9" id="KW-0547">Nucleotide-binding</keyword>
<dbReference type="CDD" id="cd13982">
    <property type="entry name" value="STKc_IRE1"/>
    <property type="match status" value="1"/>
</dbReference>
<evidence type="ECO:0000313" key="25">
    <source>
        <dbReference type="Proteomes" id="UP000265703"/>
    </source>
</evidence>
<dbReference type="InterPro" id="IPR038357">
    <property type="entry name" value="KEN_sf"/>
</dbReference>
<keyword evidence="17" id="KW-0511">Multifunctional enzyme</keyword>
<evidence type="ECO:0000256" key="5">
    <source>
        <dbReference type="ARBA" id="ARBA00022679"/>
    </source>
</evidence>
<evidence type="ECO:0000256" key="11">
    <source>
        <dbReference type="ARBA" id="ARBA00022801"/>
    </source>
</evidence>
<evidence type="ECO:0000256" key="17">
    <source>
        <dbReference type="ARBA" id="ARBA00023268"/>
    </source>
</evidence>
<dbReference type="Gene3D" id="1.20.1440.180">
    <property type="entry name" value="KEN domain"/>
    <property type="match status" value="1"/>
</dbReference>
<dbReference type="STRING" id="658196.A0A397SIT3"/>
<evidence type="ECO:0000256" key="9">
    <source>
        <dbReference type="ARBA" id="ARBA00022741"/>
    </source>
</evidence>
<feature type="compositionally biased region" description="Polar residues" evidence="20">
    <location>
        <begin position="136"/>
        <end position="147"/>
    </location>
</feature>